<dbReference type="InterPro" id="IPR050426">
    <property type="entry name" value="Glycosyltransferase_28"/>
</dbReference>
<accession>A0A4R8TID1</accession>
<comment type="caution">
    <text evidence="3">The sequence shown here is derived from an EMBL/GenBank/DDBJ whole genome shotgun (WGS) entry which is preliminary data.</text>
</comment>
<proteinExistence type="predicted"/>
<dbReference type="Pfam" id="PF06722">
    <property type="entry name" value="EryCIII-like_C"/>
    <property type="match status" value="1"/>
</dbReference>
<dbReference type="InterPro" id="IPR010610">
    <property type="entry name" value="EryCIII-like_C"/>
</dbReference>
<dbReference type="GO" id="GO:0016758">
    <property type="term" value="F:hexosyltransferase activity"/>
    <property type="evidence" value="ECO:0007669"/>
    <property type="project" value="UniProtKB-ARBA"/>
</dbReference>
<sequence>MTIKVLIATQPYQGHINPFIPIANALLSRSHTVAWLTSQSHAHLLPPGVLFVPSPPSLALHDDTPLAPDENTSGLAAIISTLRKLFLDRVPAQVESYTSVYSSFAFDVLLVDLTAYGAHIFREIRGVPYATLGINPLVTLDPEIPPWGTGWLPPSTIFGRWVNMAAHALANRLLYPKLTAHLNTHRASFSLPPLPASGFYDSTRSDELHIMQTTPLFEFPRADLPTSVKFVGPLLPPLITTSFTPPTWWPDLLAHPGEKVVHITQGTYATHPANLIAPTISALAYRPDLLVVATTPNANTLFPPSKLPANARVADFIPHAKLLPHVGVMVTNAGYNGVLAALSAGVPLVCAGRSEDKADVSSRVAWSGAGVDLATDTPSEGALRRAVGRVLGDASFRAAAERIREDFASHNAPDEAVHLIEDLVEKRCRR</sequence>
<dbReference type="FunFam" id="3.40.50.2000:FF:000072">
    <property type="entry name" value="Glycosyl transferase"/>
    <property type="match status" value="1"/>
</dbReference>
<dbReference type="AlphaFoldDB" id="A0A4R8TID1"/>
<keyword evidence="1" id="KW-0808">Transferase</keyword>
<dbReference type="GO" id="GO:0008194">
    <property type="term" value="F:UDP-glycosyltransferase activity"/>
    <property type="evidence" value="ECO:0007669"/>
    <property type="project" value="InterPro"/>
</dbReference>
<evidence type="ECO:0000313" key="3">
    <source>
        <dbReference type="EMBL" id="TEA17685.1"/>
    </source>
</evidence>
<dbReference type="InterPro" id="IPR002213">
    <property type="entry name" value="UDP_glucos_trans"/>
</dbReference>
<organism evidence="3 4">
    <name type="scientific">Colletotrichum sidae</name>
    <dbReference type="NCBI Taxonomy" id="1347389"/>
    <lineage>
        <taxon>Eukaryota</taxon>
        <taxon>Fungi</taxon>
        <taxon>Dikarya</taxon>
        <taxon>Ascomycota</taxon>
        <taxon>Pezizomycotina</taxon>
        <taxon>Sordariomycetes</taxon>
        <taxon>Hypocreomycetidae</taxon>
        <taxon>Glomerellales</taxon>
        <taxon>Glomerellaceae</taxon>
        <taxon>Colletotrichum</taxon>
        <taxon>Colletotrichum orbiculare species complex</taxon>
    </lineage>
</organism>
<dbReference type="PANTHER" id="PTHR48050">
    <property type="entry name" value="STEROL 3-BETA-GLUCOSYLTRANSFERASE"/>
    <property type="match status" value="1"/>
</dbReference>
<evidence type="ECO:0000256" key="1">
    <source>
        <dbReference type="ARBA" id="ARBA00022679"/>
    </source>
</evidence>
<dbReference type="PANTHER" id="PTHR48050:SF13">
    <property type="entry name" value="STEROL 3-BETA-GLUCOSYLTRANSFERASE UGT80A2"/>
    <property type="match status" value="1"/>
</dbReference>
<keyword evidence="4" id="KW-1185">Reference proteome</keyword>
<feature type="domain" description="Erythromycin biosynthesis protein CIII-like C-terminal" evidence="2">
    <location>
        <begin position="299"/>
        <end position="422"/>
    </location>
</feature>
<gene>
    <name evidence="3" type="primary">rebG-1</name>
    <name evidence="3" type="ORF">C8034_v010073</name>
</gene>
<dbReference type="Proteomes" id="UP000295604">
    <property type="component" value="Unassembled WGS sequence"/>
</dbReference>
<reference evidence="3 4" key="1">
    <citation type="submission" date="2018-11" db="EMBL/GenBank/DDBJ databases">
        <title>Genome sequence and assembly of Colletotrichum sidae.</title>
        <authorList>
            <person name="Gan P."/>
            <person name="Shirasu K."/>
        </authorList>
    </citation>
    <scope>NUCLEOTIDE SEQUENCE [LARGE SCALE GENOMIC DNA]</scope>
    <source>
        <strain evidence="3 4">CBS 518.97</strain>
    </source>
</reference>
<name>A0A4R8TID1_9PEZI</name>
<protein>
    <submittedName>
        <fullName evidence="3">4'-demethylrebeccamycin synthase</fullName>
    </submittedName>
</protein>
<evidence type="ECO:0000313" key="4">
    <source>
        <dbReference type="Proteomes" id="UP000295604"/>
    </source>
</evidence>
<dbReference type="Gene3D" id="3.40.50.2000">
    <property type="entry name" value="Glycogen Phosphorylase B"/>
    <property type="match status" value="2"/>
</dbReference>
<dbReference type="SUPFAM" id="SSF53756">
    <property type="entry name" value="UDP-Glycosyltransferase/glycogen phosphorylase"/>
    <property type="match status" value="1"/>
</dbReference>
<evidence type="ECO:0000259" key="2">
    <source>
        <dbReference type="Pfam" id="PF06722"/>
    </source>
</evidence>
<dbReference type="EMBL" id="QAPF01000081">
    <property type="protein sequence ID" value="TEA17685.1"/>
    <property type="molecule type" value="Genomic_DNA"/>
</dbReference>
<dbReference type="CDD" id="cd03784">
    <property type="entry name" value="GT1_Gtf-like"/>
    <property type="match status" value="1"/>
</dbReference>